<dbReference type="Proteomes" id="UP000076722">
    <property type="component" value="Unassembled WGS sequence"/>
</dbReference>
<dbReference type="InterPro" id="IPR029058">
    <property type="entry name" value="AB_hydrolase_fold"/>
</dbReference>
<organism evidence="5 6">
    <name type="scientific">Sistotremastrum niveocremeum HHB9708</name>
    <dbReference type="NCBI Taxonomy" id="1314777"/>
    <lineage>
        <taxon>Eukaryota</taxon>
        <taxon>Fungi</taxon>
        <taxon>Dikarya</taxon>
        <taxon>Basidiomycota</taxon>
        <taxon>Agaricomycotina</taxon>
        <taxon>Agaricomycetes</taxon>
        <taxon>Sistotremastrales</taxon>
        <taxon>Sistotremastraceae</taxon>
        <taxon>Sertulicium</taxon>
        <taxon>Sertulicium niveocremeum</taxon>
    </lineage>
</organism>
<keyword evidence="2 5" id="KW-0378">Hydrolase</keyword>
<evidence type="ECO:0000313" key="5">
    <source>
        <dbReference type="EMBL" id="KZS91699.1"/>
    </source>
</evidence>
<dbReference type="InterPro" id="IPR051601">
    <property type="entry name" value="Serine_prot/Carboxylest_S33"/>
</dbReference>
<dbReference type="SUPFAM" id="SSF53474">
    <property type="entry name" value="alpha/beta-Hydrolases"/>
    <property type="match status" value="1"/>
</dbReference>
<dbReference type="EMBL" id="KV419414">
    <property type="protein sequence ID" value="KZS91699.1"/>
    <property type="molecule type" value="Genomic_DNA"/>
</dbReference>
<dbReference type="PANTHER" id="PTHR43248:SF25">
    <property type="entry name" value="AB HYDROLASE-1 DOMAIN-CONTAINING PROTEIN-RELATED"/>
    <property type="match status" value="1"/>
</dbReference>
<dbReference type="STRING" id="1314777.A0A164SQ85"/>
<evidence type="ECO:0000313" key="6">
    <source>
        <dbReference type="Proteomes" id="UP000076722"/>
    </source>
</evidence>
<name>A0A164SQ85_9AGAM</name>
<evidence type="ECO:0000256" key="2">
    <source>
        <dbReference type="ARBA" id="ARBA00022801"/>
    </source>
</evidence>
<dbReference type="Gene3D" id="3.40.50.1820">
    <property type="entry name" value="alpha/beta hydrolase"/>
    <property type="match status" value="1"/>
</dbReference>
<dbReference type="GO" id="GO:0016787">
    <property type="term" value="F:hydrolase activity"/>
    <property type="evidence" value="ECO:0007669"/>
    <property type="project" value="UniProtKB-KW"/>
</dbReference>
<feature type="domain" description="AB hydrolase-1" evidence="4">
    <location>
        <begin position="126"/>
        <end position="304"/>
    </location>
</feature>
<reference evidence="5 6" key="1">
    <citation type="journal article" date="2016" name="Mol. Biol. Evol.">
        <title>Comparative Genomics of Early-Diverging Mushroom-Forming Fungi Provides Insights into the Origins of Lignocellulose Decay Capabilities.</title>
        <authorList>
            <person name="Nagy L.G."/>
            <person name="Riley R."/>
            <person name="Tritt A."/>
            <person name="Adam C."/>
            <person name="Daum C."/>
            <person name="Floudas D."/>
            <person name="Sun H."/>
            <person name="Yadav J.S."/>
            <person name="Pangilinan J."/>
            <person name="Larsson K.H."/>
            <person name="Matsuura K."/>
            <person name="Barry K."/>
            <person name="Labutti K."/>
            <person name="Kuo R."/>
            <person name="Ohm R.A."/>
            <person name="Bhattacharya S.S."/>
            <person name="Shirouzu T."/>
            <person name="Yoshinaga Y."/>
            <person name="Martin F.M."/>
            <person name="Grigoriev I.V."/>
            <person name="Hibbett D.S."/>
        </authorList>
    </citation>
    <scope>NUCLEOTIDE SEQUENCE [LARGE SCALE GENOMIC DNA]</scope>
    <source>
        <strain evidence="5 6">HHB9708</strain>
    </source>
</reference>
<evidence type="ECO:0000256" key="1">
    <source>
        <dbReference type="ARBA" id="ARBA00010088"/>
    </source>
</evidence>
<evidence type="ECO:0000259" key="4">
    <source>
        <dbReference type="Pfam" id="PF00561"/>
    </source>
</evidence>
<accession>A0A164SQ85</accession>
<proteinExistence type="inferred from homology"/>
<keyword evidence="6" id="KW-1185">Reference proteome</keyword>
<dbReference type="AlphaFoldDB" id="A0A164SQ85"/>
<comment type="similarity">
    <text evidence="1">Belongs to the peptidase S33 family.</text>
</comment>
<sequence length="370" mass="40446">MDDKTSLSLPLYPAQPGPRQGSPGRKSSISKWLKMGILAGVLLCYVWMHKEVKVATPSVERKSGEFTWDKLAPNTTLDWVNCFDKFQCARLEVPLDYSKPDGEKAAVAVIRLPSKYPVGHEKWRGPILYNPGGPGGSGVGLVLLAGQAFSAVIGDDYDHVGFDPRGIGATTPAVNAFPLPAERATWNLRAGPLVNETADALAVAYANTKILGQLVEQRTKHAAQHVSTAIVARDMLSITRAYGREKLLYWGFSYGTVLGITYASMFPNNVERLIVDGVVDTYNYYQSAWSNNLLDADKILPFLYKECAASKACPLHESTPDAVGKRVQSILSNLKTHPLPVVDGDIYGIVDYKMAWSLLDIEFVTEAEPG</sequence>
<dbReference type="OrthoDB" id="425534at2759"/>
<gene>
    <name evidence="5" type="ORF">SISNIDRAFT_487353</name>
</gene>
<feature type="region of interest" description="Disordered" evidence="3">
    <location>
        <begin position="1"/>
        <end position="27"/>
    </location>
</feature>
<dbReference type="Pfam" id="PF00561">
    <property type="entry name" value="Abhydrolase_1"/>
    <property type="match status" value="1"/>
</dbReference>
<protein>
    <submittedName>
        <fullName evidence="5">Alpha/beta-hydrolase</fullName>
    </submittedName>
</protein>
<dbReference type="PANTHER" id="PTHR43248">
    <property type="entry name" value="2-SUCCINYL-6-HYDROXY-2,4-CYCLOHEXADIENE-1-CARBOXYLATE SYNTHASE"/>
    <property type="match status" value="1"/>
</dbReference>
<dbReference type="InterPro" id="IPR000073">
    <property type="entry name" value="AB_hydrolase_1"/>
</dbReference>
<evidence type="ECO:0000256" key="3">
    <source>
        <dbReference type="SAM" id="MobiDB-lite"/>
    </source>
</evidence>